<dbReference type="PROSITE" id="PS51767">
    <property type="entry name" value="PEPTIDASE_A1"/>
    <property type="match status" value="1"/>
</dbReference>
<dbReference type="InterPro" id="IPR033121">
    <property type="entry name" value="PEPTIDASE_A1"/>
</dbReference>
<dbReference type="CDD" id="cd05471">
    <property type="entry name" value="pepsin_like"/>
    <property type="match status" value="1"/>
</dbReference>
<evidence type="ECO:0000313" key="7">
    <source>
        <dbReference type="Proteomes" id="UP000467700"/>
    </source>
</evidence>
<dbReference type="OrthoDB" id="771136at2759"/>
<dbReference type="GO" id="GO:0006508">
    <property type="term" value="P:proteolysis"/>
    <property type="evidence" value="ECO:0007669"/>
    <property type="project" value="UniProtKB-KW"/>
</dbReference>
<comment type="similarity">
    <text evidence="1 3">Belongs to the peptidase A1 family.</text>
</comment>
<dbReference type="InterPro" id="IPR001461">
    <property type="entry name" value="Aspartic_peptidase_A1"/>
</dbReference>
<dbReference type="Gene3D" id="2.40.70.10">
    <property type="entry name" value="Acid Proteases"/>
    <property type="match status" value="2"/>
</dbReference>
<organism evidence="6 7">
    <name type="scientific">Cyclocybe aegerita</name>
    <name type="common">Black poplar mushroom</name>
    <name type="synonym">Agrocybe aegerita</name>
    <dbReference type="NCBI Taxonomy" id="1973307"/>
    <lineage>
        <taxon>Eukaryota</taxon>
        <taxon>Fungi</taxon>
        <taxon>Dikarya</taxon>
        <taxon>Basidiomycota</taxon>
        <taxon>Agaricomycotina</taxon>
        <taxon>Agaricomycetes</taxon>
        <taxon>Agaricomycetidae</taxon>
        <taxon>Agaricales</taxon>
        <taxon>Agaricineae</taxon>
        <taxon>Bolbitiaceae</taxon>
        <taxon>Cyclocybe</taxon>
    </lineage>
</organism>
<sequence length="433" mass="45881">MALSMFLVVPLLLWLSSQASEAIAQATPQTITLQSRATPYNMAKRRRALPPTSEPLADFFLGTDLQWSSTQSFNFQFIRRMMRRWFGNLSIGSPPQVLTLFDTGSSTLEFASTLCGQPCANQVQFDPSKSSTFVDGGRTSSITFATGVGVDPVVGANYRLTLRSATDTVAFGGLSATKVPLFLITNQTAKFSIDPFSGIQGESTPFMKMRHRGSDLTLTCGLVGMGATAQGIFAGLIGQGLPSLFGMYLAPKTVGNAELTLGGVDSAKFIGSPIFVSLPSGTGSTWQLASPGISVNGKTTSLLHTSRTIIFDSGTSNILFSTNTANAIYALISPDIKPNPNEPGTYGIACDRIPSLPAMIDITFTSQTGAPFNLSIPSSELSVGPFASDSSLCQTLINAFDGLELVGGSLLKHYYSIWDVGRRRLGFAPAAGV</sequence>
<protein>
    <recommendedName>
        <fullName evidence="5">Peptidase A1 domain-containing protein</fullName>
    </recommendedName>
</protein>
<evidence type="ECO:0000256" key="4">
    <source>
        <dbReference type="SAM" id="SignalP"/>
    </source>
</evidence>
<dbReference type="PANTHER" id="PTHR47966">
    <property type="entry name" value="BETA-SITE APP-CLEAVING ENZYME, ISOFORM A-RELATED"/>
    <property type="match status" value="1"/>
</dbReference>
<dbReference type="PANTHER" id="PTHR47966:SF51">
    <property type="entry name" value="BETA-SITE APP-CLEAVING ENZYME, ISOFORM A-RELATED"/>
    <property type="match status" value="1"/>
</dbReference>
<evidence type="ECO:0000256" key="3">
    <source>
        <dbReference type="RuleBase" id="RU000454"/>
    </source>
</evidence>
<dbReference type="Pfam" id="PF00026">
    <property type="entry name" value="Asp"/>
    <property type="match status" value="1"/>
</dbReference>
<dbReference type="PROSITE" id="PS00141">
    <property type="entry name" value="ASP_PROTEASE"/>
    <property type="match status" value="1"/>
</dbReference>
<feature type="signal peptide" evidence="4">
    <location>
        <begin position="1"/>
        <end position="19"/>
    </location>
</feature>
<dbReference type="EMBL" id="CACVBS010000034">
    <property type="protein sequence ID" value="CAA7261676.1"/>
    <property type="molecule type" value="Genomic_DNA"/>
</dbReference>
<dbReference type="InterPro" id="IPR034164">
    <property type="entry name" value="Pepsin-like_dom"/>
</dbReference>
<feature type="domain" description="Peptidase A1" evidence="5">
    <location>
        <begin position="85"/>
        <end position="428"/>
    </location>
</feature>
<dbReference type="Proteomes" id="UP000467700">
    <property type="component" value="Unassembled WGS sequence"/>
</dbReference>
<evidence type="ECO:0000259" key="5">
    <source>
        <dbReference type="PROSITE" id="PS51767"/>
    </source>
</evidence>
<keyword evidence="3" id="KW-0378">Hydrolase</keyword>
<keyword evidence="2 3" id="KW-0064">Aspartyl protease</keyword>
<name>A0A8S0W8S9_CYCAE</name>
<comment type="caution">
    <text evidence="6">The sequence shown here is derived from an EMBL/GenBank/DDBJ whole genome shotgun (WGS) entry which is preliminary data.</text>
</comment>
<evidence type="ECO:0000313" key="6">
    <source>
        <dbReference type="EMBL" id="CAA7261676.1"/>
    </source>
</evidence>
<dbReference type="InterPro" id="IPR001969">
    <property type="entry name" value="Aspartic_peptidase_AS"/>
</dbReference>
<evidence type="ECO:0000256" key="2">
    <source>
        <dbReference type="ARBA" id="ARBA00022750"/>
    </source>
</evidence>
<reference evidence="6 7" key="1">
    <citation type="submission" date="2020-01" db="EMBL/GenBank/DDBJ databases">
        <authorList>
            <person name="Gupta K D."/>
        </authorList>
    </citation>
    <scope>NUCLEOTIDE SEQUENCE [LARGE SCALE GENOMIC DNA]</scope>
</reference>
<dbReference type="PRINTS" id="PR00792">
    <property type="entry name" value="PEPSIN"/>
</dbReference>
<keyword evidence="7" id="KW-1185">Reference proteome</keyword>
<dbReference type="InterPro" id="IPR021109">
    <property type="entry name" value="Peptidase_aspartic_dom_sf"/>
</dbReference>
<gene>
    <name evidence="6" type="ORF">AAE3_LOCUS3880</name>
</gene>
<evidence type="ECO:0000256" key="1">
    <source>
        <dbReference type="ARBA" id="ARBA00007447"/>
    </source>
</evidence>
<proteinExistence type="inferred from homology"/>
<accession>A0A8S0W8S9</accession>
<dbReference type="AlphaFoldDB" id="A0A8S0W8S9"/>
<keyword evidence="4" id="KW-0732">Signal</keyword>
<feature type="chain" id="PRO_5035844153" description="Peptidase A1 domain-containing protein" evidence="4">
    <location>
        <begin position="20"/>
        <end position="433"/>
    </location>
</feature>
<keyword evidence="3" id="KW-0645">Protease</keyword>
<dbReference type="SUPFAM" id="SSF50630">
    <property type="entry name" value="Acid proteases"/>
    <property type="match status" value="1"/>
</dbReference>
<dbReference type="GO" id="GO:0004190">
    <property type="term" value="F:aspartic-type endopeptidase activity"/>
    <property type="evidence" value="ECO:0007669"/>
    <property type="project" value="UniProtKB-KW"/>
</dbReference>